<comment type="caution">
    <text evidence="1">The sequence shown here is derived from an EMBL/GenBank/DDBJ whole genome shotgun (WGS) entry which is preliminary data.</text>
</comment>
<proteinExistence type="predicted"/>
<dbReference type="AlphaFoldDB" id="A0ABD6D8T1"/>
<gene>
    <name evidence="1" type="ORF">ACFSBW_10930</name>
</gene>
<reference evidence="1 2" key="1">
    <citation type="journal article" date="2019" name="Int. J. Syst. Evol. Microbiol.">
        <title>The Global Catalogue of Microorganisms (GCM) 10K type strain sequencing project: providing services to taxonomists for standard genome sequencing and annotation.</title>
        <authorList>
            <consortium name="The Broad Institute Genomics Platform"/>
            <consortium name="The Broad Institute Genome Sequencing Center for Infectious Disease"/>
            <person name="Wu L."/>
            <person name="Ma J."/>
        </authorList>
    </citation>
    <scope>NUCLEOTIDE SEQUENCE [LARGE SCALE GENOMIC DNA]</scope>
    <source>
        <strain evidence="1 2">CGMCC 1.10593</strain>
    </source>
</reference>
<dbReference type="PROSITE" id="PS51257">
    <property type="entry name" value="PROKAR_LIPOPROTEIN"/>
    <property type="match status" value="1"/>
</dbReference>
<protein>
    <submittedName>
        <fullName evidence="1">Uncharacterized protein</fullName>
    </submittedName>
</protein>
<evidence type="ECO:0000313" key="1">
    <source>
        <dbReference type="EMBL" id="MFD1642386.1"/>
    </source>
</evidence>
<evidence type="ECO:0000313" key="2">
    <source>
        <dbReference type="Proteomes" id="UP001597052"/>
    </source>
</evidence>
<name>A0ABD6D8T1_9EURY</name>
<accession>A0ABD6D8T1</accession>
<sequence>MVRNRCSRRSLLAAAVGATSLAGCIQEGSCRTVHEGTAEVRRNGMEIYDADAEAGQRLYVRFRRVDGPRASLSVFDPSEEPLVNRENVDRFEEVIELTETGQYAVVTRNESSGDIGRWETTVAIYRGWCSDVY</sequence>
<keyword evidence="2" id="KW-1185">Reference proteome</keyword>
<dbReference type="Gene3D" id="2.60.120.380">
    <property type="match status" value="1"/>
</dbReference>
<dbReference type="EMBL" id="JBHUDM010000002">
    <property type="protein sequence ID" value="MFD1642386.1"/>
    <property type="molecule type" value="Genomic_DNA"/>
</dbReference>
<dbReference type="RefSeq" id="WP_256395244.1">
    <property type="nucleotide sequence ID" value="NZ_JANHDJ010000002.1"/>
</dbReference>
<organism evidence="1 2">
    <name type="scientific">Halohasta litorea</name>
    <dbReference type="NCBI Taxonomy" id="869891"/>
    <lineage>
        <taxon>Archaea</taxon>
        <taxon>Methanobacteriati</taxon>
        <taxon>Methanobacteriota</taxon>
        <taxon>Stenosarchaea group</taxon>
        <taxon>Halobacteria</taxon>
        <taxon>Halobacteriales</taxon>
        <taxon>Haloferacaceae</taxon>
        <taxon>Halohasta</taxon>
    </lineage>
</organism>
<dbReference type="Proteomes" id="UP001597052">
    <property type="component" value="Unassembled WGS sequence"/>
</dbReference>